<organism evidence="1 2">
    <name type="scientific">Cryptosporangium minutisporangium</name>
    <dbReference type="NCBI Taxonomy" id="113569"/>
    <lineage>
        <taxon>Bacteria</taxon>
        <taxon>Bacillati</taxon>
        <taxon>Actinomycetota</taxon>
        <taxon>Actinomycetes</taxon>
        <taxon>Cryptosporangiales</taxon>
        <taxon>Cryptosporangiaceae</taxon>
        <taxon>Cryptosporangium</taxon>
    </lineage>
</organism>
<dbReference type="Gene3D" id="1.25.40.380">
    <property type="entry name" value="Protein of unknown function DUF1810"/>
    <property type="match status" value="1"/>
</dbReference>
<keyword evidence="2" id="KW-1185">Reference proteome</keyword>
<gene>
    <name evidence="1" type="ORF">GCM10020369_17000</name>
</gene>
<sequence length="146" mass="16025">MAVMDDPYRLERFVSAQNSGHGYDAVLAELHAGEKVSHWMWYVFPQVQGLGSSAMAQQYAVSSGDEARAYLAHPVLRARLLAAVDALLGVEGRSITRILGPVDAMKLRSSMTLFAAADPDEPAFRQILDKYFHGQTDDRTVALLGM</sequence>
<proteinExistence type="predicted"/>
<protein>
    <submittedName>
        <fullName evidence="1">DUF1810 domain-containing protein</fullName>
    </submittedName>
</protein>
<accession>A0ABP6STB7</accession>
<dbReference type="EMBL" id="BAAAYN010000011">
    <property type="protein sequence ID" value="GAA3385040.1"/>
    <property type="molecule type" value="Genomic_DNA"/>
</dbReference>
<dbReference type="InterPro" id="IPR014937">
    <property type="entry name" value="DUF1810"/>
</dbReference>
<comment type="caution">
    <text evidence="1">The sequence shown here is derived from an EMBL/GenBank/DDBJ whole genome shotgun (WGS) entry which is preliminary data.</text>
</comment>
<dbReference type="PIRSF" id="PIRSF008546">
    <property type="entry name" value="UCP008546"/>
    <property type="match status" value="1"/>
</dbReference>
<evidence type="ECO:0000313" key="2">
    <source>
        <dbReference type="Proteomes" id="UP001501676"/>
    </source>
</evidence>
<evidence type="ECO:0000313" key="1">
    <source>
        <dbReference type="EMBL" id="GAA3385040.1"/>
    </source>
</evidence>
<dbReference type="InterPro" id="IPR036287">
    <property type="entry name" value="Rv1873-like_sf"/>
</dbReference>
<dbReference type="Pfam" id="PF08837">
    <property type="entry name" value="DUF1810"/>
    <property type="match status" value="1"/>
</dbReference>
<dbReference type="SUPFAM" id="SSF140736">
    <property type="entry name" value="Rv1873-like"/>
    <property type="match status" value="1"/>
</dbReference>
<reference evidence="2" key="1">
    <citation type="journal article" date="2019" name="Int. J. Syst. Evol. Microbiol.">
        <title>The Global Catalogue of Microorganisms (GCM) 10K type strain sequencing project: providing services to taxonomists for standard genome sequencing and annotation.</title>
        <authorList>
            <consortium name="The Broad Institute Genomics Platform"/>
            <consortium name="The Broad Institute Genome Sequencing Center for Infectious Disease"/>
            <person name="Wu L."/>
            <person name="Ma J."/>
        </authorList>
    </citation>
    <scope>NUCLEOTIDE SEQUENCE [LARGE SCALE GENOMIC DNA]</scope>
    <source>
        <strain evidence="2">JCM 9458</strain>
    </source>
</reference>
<name>A0ABP6STB7_9ACTN</name>
<dbReference type="Proteomes" id="UP001501676">
    <property type="component" value="Unassembled WGS sequence"/>
</dbReference>